<dbReference type="Proteomes" id="UP001607302">
    <property type="component" value="Unassembled WGS sequence"/>
</dbReference>
<gene>
    <name evidence="2" type="ORF">V1478_000525</name>
</gene>
<evidence type="ECO:0000256" key="1">
    <source>
        <dbReference type="SAM" id="Phobius"/>
    </source>
</evidence>
<evidence type="ECO:0000313" key="3">
    <source>
        <dbReference type="Proteomes" id="UP001607302"/>
    </source>
</evidence>
<name>A0ABD2C6L2_VESSQ</name>
<proteinExistence type="predicted"/>
<comment type="caution">
    <text evidence="2">The sequence shown here is derived from an EMBL/GenBank/DDBJ whole genome shotgun (WGS) entry which is preliminary data.</text>
</comment>
<organism evidence="2 3">
    <name type="scientific">Vespula squamosa</name>
    <name type="common">Southern yellow jacket</name>
    <name type="synonym">Wasp</name>
    <dbReference type="NCBI Taxonomy" id="30214"/>
    <lineage>
        <taxon>Eukaryota</taxon>
        <taxon>Metazoa</taxon>
        <taxon>Ecdysozoa</taxon>
        <taxon>Arthropoda</taxon>
        <taxon>Hexapoda</taxon>
        <taxon>Insecta</taxon>
        <taxon>Pterygota</taxon>
        <taxon>Neoptera</taxon>
        <taxon>Endopterygota</taxon>
        <taxon>Hymenoptera</taxon>
        <taxon>Apocrita</taxon>
        <taxon>Aculeata</taxon>
        <taxon>Vespoidea</taxon>
        <taxon>Vespidae</taxon>
        <taxon>Vespinae</taxon>
        <taxon>Vespula</taxon>
    </lineage>
</organism>
<feature type="transmembrane region" description="Helical" evidence="1">
    <location>
        <begin position="66"/>
        <end position="87"/>
    </location>
</feature>
<sequence>MFSLRLKDFCLAWEAAGCCTGRLEKVRLKLDLSRCFWDGRRFTVEKEGEAKDDEEEKGPFVTLQLLFRRVAAAVTAAAAAAVAVAVYETPMLM</sequence>
<protein>
    <submittedName>
        <fullName evidence="2">Uncharacterized protein</fullName>
    </submittedName>
</protein>
<evidence type="ECO:0000313" key="2">
    <source>
        <dbReference type="EMBL" id="KAL2740384.1"/>
    </source>
</evidence>
<keyword evidence="3" id="KW-1185">Reference proteome</keyword>
<keyword evidence="1" id="KW-0812">Transmembrane</keyword>
<accession>A0ABD2C6L2</accession>
<keyword evidence="1" id="KW-0472">Membrane</keyword>
<dbReference type="AlphaFoldDB" id="A0ABD2C6L2"/>
<dbReference type="EMBL" id="JAUDFV010000020">
    <property type="protein sequence ID" value="KAL2740384.1"/>
    <property type="molecule type" value="Genomic_DNA"/>
</dbReference>
<keyword evidence="1" id="KW-1133">Transmembrane helix</keyword>
<reference evidence="2 3" key="1">
    <citation type="journal article" date="2024" name="Ann. Entomol. Soc. Am.">
        <title>Genomic analyses of the southern and eastern yellowjacket wasps (Hymenoptera: Vespidae) reveal evolutionary signatures of social life.</title>
        <authorList>
            <person name="Catto M.A."/>
            <person name="Caine P.B."/>
            <person name="Orr S.E."/>
            <person name="Hunt B.G."/>
            <person name="Goodisman M.A.D."/>
        </authorList>
    </citation>
    <scope>NUCLEOTIDE SEQUENCE [LARGE SCALE GENOMIC DNA]</scope>
    <source>
        <strain evidence="2">233</strain>
        <tissue evidence="2">Head and thorax</tissue>
    </source>
</reference>